<reference evidence="6" key="1">
    <citation type="submission" date="2024-05" db="EMBL/GenBank/DDBJ databases">
        <title>Campylobacter coli isolated from environmental waters in Slovenia.</title>
        <authorList>
            <person name="Zautner A.E."/>
            <person name="Bunk B."/>
            <person name="Riedel T."/>
            <person name="Sproeer C."/>
        </authorList>
    </citation>
    <scope>NUCLEOTIDE SEQUENCE</scope>
    <source>
        <strain evidence="6">CCS1377</strain>
    </source>
</reference>
<dbReference type="InterPro" id="IPR050221">
    <property type="entry name" value="26S_Proteasome_ATPase"/>
</dbReference>
<keyword evidence="4" id="KW-0175">Coiled coil</keyword>
<comment type="similarity">
    <text evidence="1">Belongs to the AAA ATPase family.</text>
</comment>
<proteinExistence type="inferred from homology"/>
<keyword evidence="2" id="KW-0547">Nucleotide-binding</keyword>
<dbReference type="Gene3D" id="3.40.50.300">
    <property type="entry name" value="P-loop containing nucleotide triphosphate hydrolases"/>
    <property type="match status" value="1"/>
</dbReference>
<feature type="coiled-coil region" evidence="4">
    <location>
        <begin position="152"/>
        <end position="179"/>
    </location>
</feature>
<dbReference type="SUPFAM" id="SSF52540">
    <property type="entry name" value="P-loop containing nucleoside triphosphate hydrolases"/>
    <property type="match status" value="1"/>
</dbReference>
<dbReference type="Pfam" id="PF00004">
    <property type="entry name" value="AAA"/>
    <property type="match status" value="1"/>
</dbReference>
<dbReference type="GO" id="GO:0016887">
    <property type="term" value="F:ATP hydrolysis activity"/>
    <property type="evidence" value="ECO:0007669"/>
    <property type="project" value="InterPro"/>
</dbReference>
<dbReference type="InterPro" id="IPR003959">
    <property type="entry name" value="ATPase_AAA_core"/>
</dbReference>
<gene>
    <name evidence="6" type="ORF">AAH949_02360</name>
</gene>
<name>A0AAU7E8E8_9BACT</name>
<dbReference type="InterPro" id="IPR027417">
    <property type="entry name" value="P-loop_NTPase"/>
</dbReference>
<dbReference type="CDD" id="cd19481">
    <property type="entry name" value="RecA-like_protease"/>
    <property type="match status" value="1"/>
</dbReference>
<accession>A0AAU7E8E8</accession>
<dbReference type="AlphaFoldDB" id="A0AAU7E8E8"/>
<evidence type="ECO:0000256" key="1">
    <source>
        <dbReference type="ARBA" id="ARBA00006914"/>
    </source>
</evidence>
<feature type="domain" description="AAA+ ATPase" evidence="5">
    <location>
        <begin position="354"/>
        <end position="492"/>
    </location>
</feature>
<evidence type="ECO:0000313" key="6">
    <source>
        <dbReference type="EMBL" id="XBJ29697.1"/>
    </source>
</evidence>
<evidence type="ECO:0000256" key="2">
    <source>
        <dbReference type="ARBA" id="ARBA00022741"/>
    </source>
</evidence>
<protein>
    <submittedName>
        <fullName evidence="6">ATP-binding protein</fullName>
    </submittedName>
</protein>
<keyword evidence="3 6" id="KW-0067">ATP-binding</keyword>
<dbReference type="SMART" id="SM00382">
    <property type="entry name" value="AAA"/>
    <property type="match status" value="1"/>
</dbReference>
<dbReference type="EMBL" id="CP155620">
    <property type="protein sequence ID" value="XBJ29697.1"/>
    <property type="molecule type" value="Genomic_DNA"/>
</dbReference>
<dbReference type="RefSeq" id="WP_348518871.1">
    <property type="nucleotide sequence ID" value="NZ_CP155620.1"/>
</dbReference>
<evidence type="ECO:0000259" key="5">
    <source>
        <dbReference type="SMART" id="SM00382"/>
    </source>
</evidence>
<dbReference type="PANTHER" id="PTHR23073">
    <property type="entry name" value="26S PROTEASOME REGULATORY SUBUNIT"/>
    <property type="match status" value="1"/>
</dbReference>
<dbReference type="InterPro" id="IPR003593">
    <property type="entry name" value="AAA+_ATPase"/>
</dbReference>
<evidence type="ECO:0000256" key="3">
    <source>
        <dbReference type="ARBA" id="ARBA00022840"/>
    </source>
</evidence>
<evidence type="ECO:0000256" key="4">
    <source>
        <dbReference type="SAM" id="Coils"/>
    </source>
</evidence>
<sequence length="575" mass="66738">MEKLKEFLDSKNIKTSQIFKELECNENEALILQELCKNHVGANYNVNTFSLLVGIFGQAQYKYLDHLKDLKHLIDLGYVTQNTNIFKNNEFGKMQSSILNLLQNDIGLSEHFLQFLENKPLFNMSKTGAYEDYLDYLKDEFNRIELYQKLSFLNSSKTNKELKNQIKNYEQHIKERLKSSKFSNVLTEIFKENNLNLKEQIIFLALLKEEYTISGENSNAREMNSLLLLVSEGEFERLKNKNLLDENSKLIERNLVDYDEYLNPFGEITKSFFLSDEVLQRIVNFKEPKENKKIQLKNALKEQDIFELIEPNTDINDVIMPQKTKELLQNILKQQNKQVLERLSKWGIKTNKNIEAKIIFYGPAGTGKTMSALSMAKSMKKAVLSFDCSKILSKYVGESEQNVRKIFDTYKEIAQNCKQSPILLLNEADQFLSTRVESSSGADKMHNQMQNIFLEQIEKFSGVIIATTNFLESLDSAFSRRFDYKIEFKKPNFKERLLIWEKALPKNAEFDKKFDKNILANYELSGAQIIMVVKNTALKVAISKDGIFKMTDFLEFIQKELNSSFDTVKTVGFNA</sequence>
<dbReference type="GO" id="GO:0005524">
    <property type="term" value="F:ATP binding"/>
    <property type="evidence" value="ECO:0007669"/>
    <property type="project" value="UniProtKB-KW"/>
</dbReference>
<organism evidence="6">
    <name type="scientific">Campylobacter sp. CCS1377</name>
    <dbReference type="NCBI Taxonomy" id="3158229"/>
    <lineage>
        <taxon>Bacteria</taxon>
        <taxon>Pseudomonadati</taxon>
        <taxon>Campylobacterota</taxon>
        <taxon>Epsilonproteobacteria</taxon>
        <taxon>Campylobacterales</taxon>
        <taxon>Campylobacteraceae</taxon>
        <taxon>Campylobacter</taxon>
    </lineage>
</organism>